<evidence type="ECO:0000256" key="9">
    <source>
        <dbReference type="RuleBase" id="RU364090"/>
    </source>
</evidence>
<dbReference type="GO" id="GO:0005886">
    <property type="term" value="C:plasma membrane"/>
    <property type="evidence" value="ECO:0007669"/>
    <property type="project" value="UniProtKB-SubCell"/>
</dbReference>
<dbReference type="InterPro" id="IPR002191">
    <property type="entry name" value="Bac_export_3"/>
</dbReference>
<feature type="transmembrane region" description="Helical" evidence="9">
    <location>
        <begin position="50"/>
        <end position="70"/>
    </location>
</feature>
<dbReference type="RefSeq" id="WP_160719132.1">
    <property type="nucleotide sequence ID" value="NZ_SUMG01000003.1"/>
</dbReference>
<reference evidence="10 11" key="1">
    <citation type="submission" date="2019-04" db="EMBL/GenBank/DDBJ databases">
        <title>Isachenkonia alkalipeptolytica gen. nov. sp. nov. a new anaerobic, alkiliphilic organothrophic bacterium capable to reduce synthesized ferrihydrite isolated from a soda lake.</title>
        <authorList>
            <person name="Toshchakov S.V."/>
            <person name="Zavarzina D.G."/>
            <person name="Zhilina T.N."/>
            <person name="Kostrikina N.A."/>
            <person name="Kublanov I.V."/>
        </authorList>
    </citation>
    <scope>NUCLEOTIDE SEQUENCE [LARGE SCALE GENOMIC DNA]</scope>
    <source>
        <strain evidence="10 11">Z-1701</strain>
    </source>
</reference>
<evidence type="ECO:0000313" key="11">
    <source>
        <dbReference type="Proteomes" id="UP000449710"/>
    </source>
</evidence>
<comment type="subcellular location">
    <subcellularLocation>
        <location evidence="1 9">Cell membrane</location>
        <topology evidence="1">Multi-pass membrane protein</topology>
    </subcellularLocation>
    <subcellularLocation>
        <location evidence="9">Bacterial flagellum basal body</location>
    </subcellularLocation>
</comment>
<protein>
    <recommendedName>
        <fullName evidence="3 9">Flagellar biosynthetic protein FliQ</fullName>
    </recommendedName>
</protein>
<dbReference type="PANTHER" id="PTHR34040">
    <property type="entry name" value="FLAGELLAR BIOSYNTHETIC PROTEIN FLIQ"/>
    <property type="match status" value="1"/>
</dbReference>
<dbReference type="GO" id="GO:0009425">
    <property type="term" value="C:bacterial-type flagellum basal body"/>
    <property type="evidence" value="ECO:0007669"/>
    <property type="project" value="UniProtKB-SubCell"/>
</dbReference>
<evidence type="ECO:0000313" key="10">
    <source>
        <dbReference type="EMBL" id="NBG87581.1"/>
    </source>
</evidence>
<name>A0AA44BEI2_9CLOT</name>
<comment type="caution">
    <text evidence="10">The sequence shown here is derived from an EMBL/GenBank/DDBJ whole genome shotgun (WGS) entry which is preliminary data.</text>
</comment>
<keyword evidence="10" id="KW-0966">Cell projection</keyword>
<dbReference type="AlphaFoldDB" id="A0AA44BEI2"/>
<comment type="function">
    <text evidence="9">Role in flagellar biosynthesis.</text>
</comment>
<evidence type="ECO:0000256" key="5">
    <source>
        <dbReference type="ARBA" id="ARBA00022692"/>
    </source>
</evidence>
<dbReference type="PANTHER" id="PTHR34040:SF2">
    <property type="entry name" value="FLAGELLAR BIOSYNTHETIC PROTEIN FLIQ"/>
    <property type="match status" value="1"/>
</dbReference>
<feature type="transmembrane region" description="Helical" evidence="9">
    <location>
        <begin position="12"/>
        <end position="38"/>
    </location>
</feature>
<dbReference type="GO" id="GO:0009306">
    <property type="term" value="P:protein secretion"/>
    <property type="evidence" value="ECO:0007669"/>
    <property type="project" value="InterPro"/>
</dbReference>
<dbReference type="GO" id="GO:0044780">
    <property type="term" value="P:bacterial-type flagellum assembly"/>
    <property type="evidence" value="ECO:0007669"/>
    <property type="project" value="InterPro"/>
</dbReference>
<dbReference type="PIRSF" id="PIRSF004669">
    <property type="entry name" value="FliQ"/>
    <property type="match status" value="1"/>
</dbReference>
<evidence type="ECO:0000256" key="4">
    <source>
        <dbReference type="ARBA" id="ARBA00022475"/>
    </source>
</evidence>
<keyword evidence="10" id="KW-0282">Flagellum</keyword>
<dbReference type="InterPro" id="IPR006305">
    <property type="entry name" value="FliQ"/>
</dbReference>
<evidence type="ECO:0000256" key="2">
    <source>
        <dbReference type="ARBA" id="ARBA00006156"/>
    </source>
</evidence>
<proteinExistence type="inferred from homology"/>
<keyword evidence="5 9" id="KW-0812">Transmembrane</keyword>
<comment type="similarity">
    <text evidence="2 9">Belongs to the FliQ/MopD/SpaQ family.</text>
</comment>
<dbReference type="Pfam" id="PF01313">
    <property type="entry name" value="Bac_export_3"/>
    <property type="match status" value="1"/>
</dbReference>
<keyword evidence="7 9" id="KW-0472">Membrane</keyword>
<gene>
    <name evidence="9 10" type="primary">fliQ</name>
    <name evidence="10" type="ORF">ISALK_03620</name>
</gene>
<evidence type="ECO:0000256" key="6">
    <source>
        <dbReference type="ARBA" id="ARBA00022989"/>
    </source>
</evidence>
<evidence type="ECO:0000256" key="8">
    <source>
        <dbReference type="ARBA" id="ARBA00023143"/>
    </source>
</evidence>
<dbReference type="Proteomes" id="UP000449710">
    <property type="component" value="Unassembled WGS sequence"/>
</dbReference>
<keyword evidence="10" id="KW-0969">Cilium</keyword>
<dbReference type="PRINTS" id="PR00952">
    <property type="entry name" value="TYPE3IMQPROT"/>
</dbReference>
<dbReference type="NCBIfam" id="TIGR01402">
    <property type="entry name" value="fliQ"/>
    <property type="match status" value="1"/>
</dbReference>
<keyword evidence="6 9" id="KW-1133">Transmembrane helix</keyword>
<keyword evidence="8 9" id="KW-0975">Bacterial flagellum</keyword>
<sequence length="89" mass="9639">MDEAIVVEIAQQAMITTLLLAAPMLGFGLLVGLAVSIFQATTQIQEQTLAMIPKIVAVLGSVVVFGPWLLSVITDFTLRLFTNMNTFIQ</sequence>
<evidence type="ECO:0000256" key="1">
    <source>
        <dbReference type="ARBA" id="ARBA00004651"/>
    </source>
</evidence>
<organism evidence="10 11">
    <name type="scientific">Isachenkonia alkalipeptolytica</name>
    <dbReference type="NCBI Taxonomy" id="2565777"/>
    <lineage>
        <taxon>Bacteria</taxon>
        <taxon>Bacillati</taxon>
        <taxon>Bacillota</taxon>
        <taxon>Clostridia</taxon>
        <taxon>Eubacteriales</taxon>
        <taxon>Clostridiaceae</taxon>
        <taxon>Isachenkonia</taxon>
    </lineage>
</organism>
<evidence type="ECO:0000256" key="7">
    <source>
        <dbReference type="ARBA" id="ARBA00023136"/>
    </source>
</evidence>
<accession>A0AA44BEI2</accession>
<evidence type="ECO:0000256" key="3">
    <source>
        <dbReference type="ARBA" id="ARBA00021718"/>
    </source>
</evidence>
<dbReference type="EMBL" id="SUMG01000003">
    <property type="protein sequence ID" value="NBG87581.1"/>
    <property type="molecule type" value="Genomic_DNA"/>
</dbReference>
<keyword evidence="11" id="KW-1185">Reference proteome</keyword>
<keyword evidence="4 9" id="KW-1003">Cell membrane</keyword>